<gene>
    <name evidence="7" type="primary">rodA</name>
    <name evidence="7" type="ORF">CCON33237_1397</name>
</gene>
<evidence type="ECO:0000256" key="2">
    <source>
        <dbReference type="ARBA" id="ARBA00022692"/>
    </source>
</evidence>
<reference evidence="8" key="1">
    <citation type="submission" date="2015-08" db="EMBL/GenBank/DDBJ databases">
        <title>Comparative genomics of the Campylobacter concisus group.</title>
        <authorList>
            <person name="Miller W.G."/>
            <person name="Yee E."/>
            <person name="Chapman M.H."/>
            <person name="Huynh S."/>
            <person name="Bono J.L."/>
            <person name="On S.L.W."/>
            <person name="St Leger J."/>
            <person name="Foster G."/>
            <person name="Parker C.T."/>
        </authorList>
    </citation>
    <scope>NUCLEOTIDE SEQUENCE [LARGE SCALE GENOMIC DNA]</scope>
    <source>
        <strain evidence="8">ATCC 33237</strain>
    </source>
</reference>
<protein>
    <submittedName>
        <fullName evidence="7">Rod shape-determining protein</fullName>
    </submittedName>
</protein>
<comment type="subcellular location">
    <subcellularLocation>
        <location evidence="1">Membrane</location>
        <topology evidence="1">Multi-pass membrane protein</topology>
    </subcellularLocation>
</comment>
<feature type="transmembrane region" description="Helical" evidence="6">
    <location>
        <begin position="302"/>
        <end position="325"/>
    </location>
</feature>
<dbReference type="GO" id="GO:0032153">
    <property type="term" value="C:cell division site"/>
    <property type="evidence" value="ECO:0007669"/>
    <property type="project" value="TreeGrafter"/>
</dbReference>
<evidence type="ECO:0000256" key="1">
    <source>
        <dbReference type="ARBA" id="ARBA00004141"/>
    </source>
</evidence>
<feature type="transmembrane region" description="Helical" evidence="6">
    <location>
        <begin position="158"/>
        <end position="176"/>
    </location>
</feature>
<dbReference type="Proteomes" id="UP000066049">
    <property type="component" value="Chromosome"/>
</dbReference>
<feature type="transmembrane region" description="Helical" evidence="6">
    <location>
        <begin position="43"/>
        <end position="61"/>
    </location>
</feature>
<dbReference type="GO" id="GO:0005886">
    <property type="term" value="C:plasma membrane"/>
    <property type="evidence" value="ECO:0007669"/>
    <property type="project" value="TreeGrafter"/>
</dbReference>
<keyword evidence="2 6" id="KW-0812">Transmembrane</keyword>
<evidence type="ECO:0000256" key="3">
    <source>
        <dbReference type="ARBA" id="ARBA00022960"/>
    </source>
</evidence>
<evidence type="ECO:0000313" key="8">
    <source>
        <dbReference type="Proteomes" id="UP000066049"/>
    </source>
</evidence>
<evidence type="ECO:0000256" key="6">
    <source>
        <dbReference type="SAM" id="Phobius"/>
    </source>
</evidence>
<feature type="transmembrane region" description="Helical" evidence="6">
    <location>
        <begin position="12"/>
        <end position="31"/>
    </location>
</feature>
<feature type="transmembrane region" description="Helical" evidence="6">
    <location>
        <begin position="331"/>
        <end position="353"/>
    </location>
</feature>
<dbReference type="GeneID" id="28663076"/>
<accession>A0A0M4TC74</accession>
<organism evidence="7 8">
    <name type="scientific">Campylobacter concisus</name>
    <dbReference type="NCBI Taxonomy" id="199"/>
    <lineage>
        <taxon>Bacteria</taxon>
        <taxon>Pseudomonadati</taxon>
        <taxon>Campylobacterota</taxon>
        <taxon>Epsilonproteobacteria</taxon>
        <taxon>Campylobacterales</taxon>
        <taxon>Campylobacteraceae</taxon>
        <taxon>Campylobacter</taxon>
    </lineage>
</organism>
<dbReference type="AlphaFoldDB" id="A0A0M4TC74"/>
<dbReference type="InterPro" id="IPR001182">
    <property type="entry name" value="FtsW/RodA"/>
</dbReference>
<proteinExistence type="predicted"/>
<feature type="transmembrane region" description="Helical" evidence="6">
    <location>
        <begin position="70"/>
        <end position="88"/>
    </location>
</feature>
<dbReference type="GO" id="GO:0008360">
    <property type="term" value="P:regulation of cell shape"/>
    <property type="evidence" value="ECO:0007669"/>
    <property type="project" value="UniProtKB-KW"/>
</dbReference>
<dbReference type="PATRIC" id="fig|199.248.peg.1443"/>
<evidence type="ECO:0000256" key="4">
    <source>
        <dbReference type="ARBA" id="ARBA00022989"/>
    </source>
</evidence>
<dbReference type="GO" id="GO:0015648">
    <property type="term" value="F:lipid-linked peptidoglycan transporter activity"/>
    <property type="evidence" value="ECO:0007669"/>
    <property type="project" value="TreeGrafter"/>
</dbReference>
<evidence type="ECO:0000313" key="7">
    <source>
        <dbReference type="EMBL" id="ALF48049.1"/>
    </source>
</evidence>
<keyword evidence="4 6" id="KW-1133">Transmembrane helix</keyword>
<keyword evidence="3" id="KW-0133">Cell shape</keyword>
<dbReference type="GO" id="GO:0051301">
    <property type="term" value="P:cell division"/>
    <property type="evidence" value="ECO:0007669"/>
    <property type="project" value="InterPro"/>
</dbReference>
<dbReference type="PANTHER" id="PTHR30474:SF1">
    <property type="entry name" value="PEPTIDOGLYCAN GLYCOSYLTRANSFERASE MRDB"/>
    <property type="match status" value="1"/>
</dbReference>
<feature type="transmembrane region" description="Helical" evidence="6">
    <location>
        <begin position="181"/>
        <end position="197"/>
    </location>
</feature>
<sequence>MIKLDRRILTHFDFIQPFLIIPIIAISYILVSEANDILANKQLVYFGIGFVSFCVAFLLPIRRIDWIIPMFYWVCIVLLLSVDLFGVSKLGAKRWLEIPFVHFTLQPSELMKPAFLLMLAYLIKQRPPETNGYGLKDFLKLSFYILLPFALIMKEPDLGTALILLIVGYTILFVIGVNKKIWITIILAIGFLAPVLYENLHDYQKKRIHDFIAEEPSYHVKQSIIAIGSGGLKGKPKDEATQTHFKFLPIATSDFIFAYNIERFGFYGGLFLLGLYGALITHLLSLNYGLKNDYFTQVTTTGIAALIFVYVGVNVSMTIGFAPVVGVPLPFFSYGGSSFVTFMVLFGILQNLLTFRFDRTYSFIKIHF</sequence>
<dbReference type="Pfam" id="PF01098">
    <property type="entry name" value="FTSW_RODA_SPOVE"/>
    <property type="match status" value="1"/>
</dbReference>
<name>A0A0M4TC74_9BACT</name>
<keyword evidence="5 6" id="KW-0472">Membrane</keyword>
<dbReference type="RefSeq" id="WP_054196990.1">
    <property type="nucleotide sequence ID" value="NZ_CABMKQ010000042.1"/>
</dbReference>
<dbReference type="EMBL" id="CP012541">
    <property type="protein sequence ID" value="ALF48049.1"/>
    <property type="molecule type" value="Genomic_DNA"/>
</dbReference>
<feature type="transmembrane region" description="Helical" evidence="6">
    <location>
        <begin position="264"/>
        <end position="290"/>
    </location>
</feature>
<dbReference type="KEGG" id="ccoc:CCON33237_1397"/>
<evidence type="ECO:0000256" key="5">
    <source>
        <dbReference type="ARBA" id="ARBA00023136"/>
    </source>
</evidence>
<dbReference type="PANTHER" id="PTHR30474">
    <property type="entry name" value="CELL CYCLE PROTEIN"/>
    <property type="match status" value="1"/>
</dbReference>